<comment type="caution">
    <text evidence="8">The sequence shown here is derived from an EMBL/GenBank/DDBJ whole genome shotgun (WGS) entry which is preliminary data.</text>
</comment>
<evidence type="ECO:0000313" key="9">
    <source>
        <dbReference type="Proteomes" id="UP000054703"/>
    </source>
</evidence>
<dbReference type="PATRIC" id="fig|45074.5.peg.2929"/>
<evidence type="ECO:0000256" key="2">
    <source>
        <dbReference type="ARBA" id="ARBA00009721"/>
    </source>
</evidence>
<dbReference type="SUPFAM" id="SSF53383">
    <property type="entry name" value="PLP-dependent transferases"/>
    <property type="match status" value="1"/>
</dbReference>
<evidence type="ECO:0000256" key="3">
    <source>
        <dbReference type="ARBA" id="ARBA00011881"/>
    </source>
</evidence>
<accession>A0A0W0YHX7</accession>
<proteinExistence type="inferred from homology"/>
<dbReference type="Gene3D" id="3.40.640.10">
    <property type="entry name" value="Type I PLP-dependent aspartate aminotransferase-like (Major domain)"/>
    <property type="match status" value="1"/>
</dbReference>
<dbReference type="InterPro" id="IPR015422">
    <property type="entry name" value="PyrdxlP-dep_Trfase_small"/>
</dbReference>
<dbReference type="EC" id="4.1.99.2" evidence="8"/>
<protein>
    <submittedName>
        <fullName evidence="8">Tyrosine phenol-lyase</fullName>
        <ecNumber evidence="8">4.1.99.2</ecNumber>
    </submittedName>
</protein>
<feature type="modified residue" description="N6-(pyridoxal phosphate)lysine" evidence="6">
    <location>
        <position position="257"/>
    </location>
</feature>
<dbReference type="Gene3D" id="3.90.1150.10">
    <property type="entry name" value="Aspartate Aminotransferase, domain 1"/>
    <property type="match status" value="1"/>
</dbReference>
<dbReference type="PIRSF" id="PIRSF001386">
    <property type="entry name" value="Trpase"/>
    <property type="match status" value="1"/>
</dbReference>
<dbReference type="PANTHER" id="PTHR32325:SF4">
    <property type="entry name" value="TRYPTOPHANASE"/>
    <property type="match status" value="1"/>
</dbReference>
<dbReference type="Proteomes" id="UP000054703">
    <property type="component" value="Unassembled WGS sequence"/>
</dbReference>
<dbReference type="EMBL" id="LNYU01000081">
    <property type="protein sequence ID" value="KTD56561.1"/>
    <property type="molecule type" value="Genomic_DNA"/>
</dbReference>
<dbReference type="STRING" id="45074.Lsan_2721"/>
<evidence type="ECO:0000256" key="1">
    <source>
        <dbReference type="ARBA" id="ARBA00001933"/>
    </source>
</evidence>
<evidence type="ECO:0000259" key="7">
    <source>
        <dbReference type="Pfam" id="PF01212"/>
    </source>
</evidence>
<gene>
    <name evidence="8" type="primary">tpl</name>
    <name evidence="8" type="ORF">Lsan_2721</name>
</gene>
<evidence type="ECO:0000256" key="6">
    <source>
        <dbReference type="PIRSR" id="PIRSR611166-50"/>
    </source>
</evidence>
<organism evidence="8 9">
    <name type="scientific">Legionella santicrucis</name>
    <dbReference type="NCBI Taxonomy" id="45074"/>
    <lineage>
        <taxon>Bacteria</taxon>
        <taxon>Pseudomonadati</taxon>
        <taxon>Pseudomonadota</taxon>
        <taxon>Gammaproteobacteria</taxon>
        <taxon>Legionellales</taxon>
        <taxon>Legionellaceae</taxon>
        <taxon>Legionella</taxon>
    </lineage>
</organism>
<evidence type="ECO:0000256" key="4">
    <source>
        <dbReference type="ARBA" id="ARBA00022898"/>
    </source>
</evidence>
<dbReference type="NCBIfam" id="NF009709">
    <property type="entry name" value="PRK13238.1"/>
    <property type="match status" value="1"/>
</dbReference>
<dbReference type="OrthoDB" id="9764079at2"/>
<comment type="similarity">
    <text evidence="2">Belongs to the beta-eliminating lyase family.</text>
</comment>
<comment type="subunit">
    <text evidence="3">Homotetramer.</text>
</comment>
<dbReference type="InterPro" id="IPR015421">
    <property type="entry name" value="PyrdxlP-dep_Trfase_major"/>
</dbReference>
<dbReference type="GO" id="GO:0050371">
    <property type="term" value="F:tyrosine phenol-lyase activity"/>
    <property type="evidence" value="ECO:0007669"/>
    <property type="project" value="UniProtKB-EC"/>
</dbReference>
<dbReference type="InterPro" id="IPR015424">
    <property type="entry name" value="PyrdxlP-dep_Trfase"/>
</dbReference>
<dbReference type="InterPro" id="IPR011166">
    <property type="entry name" value="Beta-eliminating_lyase"/>
</dbReference>
<evidence type="ECO:0000256" key="5">
    <source>
        <dbReference type="ARBA" id="ARBA00023239"/>
    </source>
</evidence>
<keyword evidence="5 8" id="KW-0456">Lyase</keyword>
<feature type="domain" description="Aromatic amino acid beta-eliminating lyase/threonine aldolase" evidence="7">
    <location>
        <begin position="46"/>
        <end position="419"/>
    </location>
</feature>
<evidence type="ECO:0000313" key="8">
    <source>
        <dbReference type="EMBL" id="KTD56561.1"/>
    </source>
</evidence>
<name>A0A0W0YHX7_9GAMM</name>
<sequence length="456" mass="51714">MQTIIEPFRIKMTEAMVITEHDYRIKQLEAAHYNMFLLNAQDVTIDLLTDSGTGAMSTQQWAAMMLGDESYAGSTSWQHFQSTVREITGFKHIFPTHQGRAAERILSVTRLKPGDIVPSNSHFDTTRANIEYVGAVTQDLLTSDGENLFLEKKFKGNMDLNKLEQVIKVNQAKRVPFCMLTITNNAGGGQPVSMENIVEVKSLLQRYNIPLILDSSRFAENAYFIKEYEPEYKNKTLIEIANIMFQHADATTMSAKKDGMANIGGFFACNNDEWANDFRNMLILTEGFPTYGGLAGRDLDAIAVGLKEALEYDYQRYRHATIEYMATRLIDRDIPIVRPAGGHAIFLDAASFCPHIPFSGYPGIGLVNEIFIEGGIRGVELGTVMFGRIKNEVEYPALHELVRLAFPRRVYTQSHFDYIIEVIEHVWKNRKNIPAYTITKQAPFLRHFTAHFKPMD</sequence>
<dbReference type="InterPro" id="IPR001597">
    <property type="entry name" value="ArAA_b-elim_lyase/Thr_aldolase"/>
</dbReference>
<comment type="cofactor">
    <cofactor evidence="1 6">
        <name>pyridoxal 5'-phosphate</name>
        <dbReference type="ChEBI" id="CHEBI:597326"/>
    </cofactor>
</comment>
<dbReference type="AlphaFoldDB" id="A0A0W0YHX7"/>
<dbReference type="PANTHER" id="PTHR32325">
    <property type="entry name" value="BETA-ELIMINATING LYASE-LIKE PROTEIN-RELATED"/>
    <property type="match status" value="1"/>
</dbReference>
<dbReference type="GO" id="GO:0009072">
    <property type="term" value="P:aromatic amino acid metabolic process"/>
    <property type="evidence" value="ECO:0007669"/>
    <property type="project" value="InterPro"/>
</dbReference>
<reference evidence="8 9" key="1">
    <citation type="submission" date="2015-11" db="EMBL/GenBank/DDBJ databases">
        <title>Genomic analysis of 38 Legionella species identifies large and diverse effector repertoires.</title>
        <authorList>
            <person name="Burstein D."/>
            <person name="Amaro F."/>
            <person name="Zusman T."/>
            <person name="Lifshitz Z."/>
            <person name="Cohen O."/>
            <person name="Gilbert J.A."/>
            <person name="Pupko T."/>
            <person name="Shuman H.A."/>
            <person name="Segal G."/>
        </authorList>
    </citation>
    <scope>NUCLEOTIDE SEQUENCE [LARGE SCALE GENOMIC DNA]</scope>
    <source>
        <strain evidence="8 9">SC-63-C7</strain>
    </source>
</reference>
<dbReference type="RefSeq" id="WP_058514770.1">
    <property type="nucleotide sequence ID" value="NZ_CAAAIH010000019.1"/>
</dbReference>
<keyword evidence="9" id="KW-1185">Reference proteome</keyword>
<dbReference type="Pfam" id="PF01212">
    <property type="entry name" value="Beta_elim_lyase"/>
    <property type="match status" value="1"/>
</dbReference>
<keyword evidence="4 6" id="KW-0663">Pyridoxal phosphate</keyword>